<organism evidence="2 3">
    <name type="scientific">Mus spicilegus</name>
    <name type="common">Mound-building mouse</name>
    <dbReference type="NCBI Taxonomy" id="10103"/>
    <lineage>
        <taxon>Eukaryota</taxon>
        <taxon>Metazoa</taxon>
        <taxon>Chordata</taxon>
        <taxon>Craniata</taxon>
        <taxon>Vertebrata</taxon>
        <taxon>Euteleostomi</taxon>
        <taxon>Mammalia</taxon>
        <taxon>Eutheria</taxon>
        <taxon>Euarchontoglires</taxon>
        <taxon>Glires</taxon>
        <taxon>Rodentia</taxon>
        <taxon>Myomorpha</taxon>
        <taxon>Muroidea</taxon>
        <taxon>Muridae</taxon>
        <taxon>Murinae</taxon>
        <taxon>Mus</taxon>
        <taxon>Mus</taxon>
    </lineage>
</organism>
<comment type="similarity">
    <text evidence="1">Belongs to the SH3BGR family.</text>
</comment>
<dbReference type="InterPro" id="IPR036249">
    <property type="entry name" value="Thioredoxin-like_sf"/>
</dbReference>
<accession>A0A8C6N0L1</accession>
<evidence type="ECO:0008006" key="4">
    <source>
        <dbReference type="Google" id="ProtNLM"/>
    </source>
</evidence>
<dbReference type="InterPro" id="IPR051033">
    <property type="entry name" value="SH3BGR"/>
</dbReference>
<proteinExistence type="inferred from homology"/>
<dbReference type="PANTHER" id="PTHR12232:SF6">
    <property type="entry name" value="SH3 DOMAIN-BINDING GLUTAMIC ACID-RICH-LIKE PROTEIN 3"/>
    <property type="match status" value="1"/>
</dbReference>
<evidence type="ECO:0000313" key="3">
    <source>
        <dbReference type="Proteomes" id="UP000694415"/>
    </source>
</evidence>
<reference evidence="2" key="2">
    <citation type="submission" date="2025-09" db="UniProtKB">
        <authorList>
            <consortium name="Ensembl"/>
        </authorList>
    </citation>
    <scope>IDENTIFICATION</scope>
</reference>
<dbReference type="Pfam" id="PF04908">
    <property type="entry name" value="SH3BGR"/>
    <property type="match status" value="1"/>
</dbReference>
<evidence type="ECO:0000313" key="2">
    <source>
        <dbReference type="Ensembl" id="ENSMSIP00000026417.1"/>
    </source>
</evidence>
<protein>
    <recommendedName>
        <fullName evidence="4">SH3 domain-binding glutamic acid-rich-like protein 3</fullName>
    </recommendedName>
</protein>
<dbReference type="GO" id="GO:0005737">
    <property type="term" value="C:cytoplasm"/>
    <property type="evidence" value="ECO:0007669"/>
    <property type="project" value="TreeGrafter"/>
</dbReference>
<dbReference type="InterPro" id="IPR006993">
    <property type="entry name" value="Glut_rich_SH3-bd"/>
</dbReference>
<name>A0A8C6N0L1_MUSSI</name>
<dbReference type="Proteomes" id="UP000694415">
    <property type="component" value="Unplaced"/>
</dbReference>
<sequence length="93" mass="10773">MSNIIIYYASMTVSREMSRKQSEATRVVDTYKIKYELMNIAVSTKVLEEMCIKVASPKANPPQIVNGQEYCGNFIYFHDAKENKEILKFLKIK</sequence>
<keyword evidence="3" id="KW-1185">Reference proteome</keyword>
<dbReference type="GeneTree" id="ENSGT00940000165353"/>
<evidence type="ECO:0000256" key="1">
    <source>
        <dbReference type="ARBA" id="ARBA00007764"/>
    </source>
</evidence>
<dbReference type="SUPFAM" id="SSF52833">
    <property type="entry name" value="Thioredoxin-like"/>
    <property type="match status" value="1"/>
</dbReference>
<reference evidence="2" key="1">
    <citation type="submission" date="2025-08" db="UniProtKB">
        <authorList>
            <consortium name="Ensembl"/>
        </authorList>
    </citation>
    <scope>IDENTIFICATION</scope>
</reference>
<dbReference type="Ensembl" id="ENSMSIT00000033333.1">
    <property type="protein sequence ID" value="ENSMSIP00000026417.1"/>
    <property type="gene ID" value="ENSMSIG00000022307.1"/>
</dbReference>
<dbReference type="PANTHER" id="PTHR12232">
    <property type="entry name" value="SH3 DOMAIN-BINDING GLUTAMIC ACID-RICH-LIKE PROTEIN"/>
    <property type="match status" value="1"/>
</dbReference>
<dbReference type="AlphaFoldDB" id="A0A8C6N0L1"/>
<dbReference type="Gene3D" id="3.40.30.10">
    <property type="entry name" value="Glutaredoxin"/>
    <property type="match status" value="1"/>
</dbReference>